<keyword evidence="2 11" id="KW-0444">Lipid biosynthesis</keyword>
<evidence type="ECO:0000256" key="5">
    <source>
        <dbReference type="ARBA" id="ARBA00023136"/>
    </source>
</evidence>
<dbReference type="PANTHER" id="PTHR35809">
    <property type="entry name" value="ARCHAETIDYLSERINE DECARBOXYLASE PROENZYME-RELATED"/>
    <property type="match status" value="1"/>
</dbReference>
<feature type="chain" id="PRO_5044919467" description="Phosphatidylserine decarboxylase alpha chain" evidence="11">
    <location>
        <begin position="190"/>
        <end position="233"/>
    </location>
</feature>
<evidence type="ECO:0000256" key="11">
    <source>
        <dbReference type="HAMAP-Rule" id="MF_00664"/>
    </source>
</evidence>
<dbReference type="NCBIfam" id="NF003679">
    <property type="entry name" value="PRK05305.1-3"/>
    <property type="match status" value="1"/>
</dbReference>
<comment type="similarity">
    <text evidence="11">Belongs to the phosphatidylserine decarboxylase family. PSD-A subfamily.</text>
</comment>
<evidence type="ECO:0000256" key="12">
    <source>
        <dbReference type="SAM" id="Phobius"/>
    </source>
</evidence>
<reference evidence="13 14" key="1">
    <citation type="submission" date="2016-10" db="EMBL/GenBank/DDBJ databases">
        <authorList>
            <person name="Varghese N."/>
            <person name="Submissions S."/>
        </authorList>
    </citation>
    <scope>NUCLEOTIDE SEQUENCE [LARGE SCALE GENOMIC DNA]</scope>
    <source>
        <strain evidence="13 14">DSM 16392</strain>
    </source>
</reference>
<comment type="pathway">
    <text evidence="11">Phospholipid metabolism; phosphatidylethanolamine biosynthesis; phosphatidylethanolamine from CDP-diacylglycerol: step 2/2.</text>
</comment>
<organism evidence="13 14">
    <name type="scientific">Pseudovibrio ascidiaceicola</name>
    <dbReference type="NCBI Taxonomy" id="285279"/>
    <lineage>
        <taxon>Bacteria</taxon>
        <taxon>Pseudomonadati</taxon>
        <taxon>Pseudomonadota</taxon>
        <taxon>Alphaproteobacteria</taxon>
        <taxon>Hyphomicrobiales</taxon>
        <taxon>Stappiaceae</taxon>
        <taxon>Pseudovibrio</taxon>
    </lineage>
</organism>
<feature type="active site" description="Schiff-base intermediate with substrate; via pyruvic acid" evidence="11">
    <location>
        <position position="190"/>
    </location>
</feature>
<comment type="cofactor">
    <cofactor evidence="11">
        <name>pyruvate</name>
        <dbReference type="ChEBI" id="CHEBI:15361"/>
    </cofactor>
    <text evidence="11">Binds 1 pyruvoyl group covalently per subunit.</text>
</comment>
<protein>
    <recommendedName>
        <fullName evidence="11">Phosphatidylserine decarboxylase proenzyme</fullName>
        <ecNumber evidence="11">4.1.1.65</ecNumber>
    </recommendedName>
    <component>
        <recommendedName>
            <fullName evidence="11">Phosphatidylserine decarboxylase alpha chain</fullName>
        </recommendedName>
    </component>
    <component>
        <recommendedName>
            <fullName evidence="11">Phosphatidylserine decarboxylase beta chain</fullName>
        </recommendedName>
    </component>
</protein>
<keyword evidence="3 11" id="KW-0210">Decarboxylase</keyword>
<keyword evidence="4 11" id="KW-0443">Lipid metabolism</keyword>
<comment type="caution">
    <text evidence="13">The sequence shown here is derived from an EMBL/GenBank/DDBJ whole genome shotgun (WGS) entry which is preliminary data.</text>
</comment>
<keyword evidence="6 11" id="KW-0865">Zymogen</keyword>
<keyword evidence="10 11" id="KW-0670">Pyruvate</keyword>
<dbReference type="HAMAP" id="MF_00664">
    <property type="entry name" value="PS_decarb_PSD_A"/>
    <property type="match status" value="1"/>
</dbReference>
<dbReference type="EC" id="4.1.1.65" evidence="11"/>
<evidence type="ECO:0000313" key="14">
    <source>
        <dbReference type="Proteomes" id="UP000199598"/>
    </source>
</evidence>
<dbReference type="InterPro" id="IPR033175">
    <property type="entry name" value="PSD-A"/>
</dbReference>
<name>A0A1I4B7A8_9HYPH</name>
<keyword evidence="5 11" id="KW-0472">Membrane</keyword>
<evidence type="ECO:0000256" key="1">
    <source>
        <dbReference type="ARBA" id="ARBA00022475"/>
    </source>
</evidence>
<dbReference type="Proteomes" id="UP000199598">
    <property type="component" value="Unassembled WGS sequence"/>
</dbReference>
<evidence type="ECO:0000256" key="9">
    <source>
        <dbReference type="ARBA" id="ARBA00023264"/>
    </source>
</evidence>
<dbReference type="PANTHER" id="PTHR35809:SF1">
    <property type="entry name" value="ARCHAETIDYLSERINE DECARBOXYLASE PROENZYME-RELATED"/>
    <property type="match status" value="1"/>
</dbReference>
<evidence type="ECO:0000256" key="10">
    <source>
        <dbReference type="ARBA" id="ARBA00023317"/>
    </source>
</evidence>
<dbReference type="NCBIfam" id="NF003677">
    <property type="entry name" value="PRK05305.1-1"/>
    <property type="match status" value="1"/>
</dbReference>
<feature type="transmembrane region" description="Helical" evidence="12">
    <location>
        <begin position="21"/>
        <end position="54"/>
    </location>
</feature>
<comment type="subunit">
    <text evidence="11">Heterodimer of a large membrane-associated beta subunit and a small pyruvoyl-containing alpha subunit.</text>
</comment>
<proteinExistence type="inferred from homology"/>
<keyword evidence="8 11" id="KW-0456">Lyase</keyword>
<dbReference type="RefSeq" id="WP_093520568.1">
    <property type="nucleotide sequence ID" value="NZ_FOSK01000007.1"/>
</dbReference>
<keyword evidence="9 11" id="KW-1208">Phospholipid metabolism</keyword>
<dbReference type="NCBIfam" id="NF003678">
    <property type="entry name" value="PRK05305.1-2"/>
    <property type="match status" value="1"/>
</dbReference>
<evidence type="ECO:0000256" key="6">
    <source>
        <dbReference type="ARBA" id="ARBA00023145"/>
    </source>
</evidence>
<comment type="catalytic activity">
    <reaction evidence="11">
        <text>a 1,2-diacyl-sn-glycero-3-phospho-L-serine + H(+) = a 1,2-diacyl-sn-glycero-3-phosphoethanolamine + CO2</text>
        <dbReference type="Rhea" id="RHEA:20828"/>
        <dbReference type="ChEBI" id="CHEBI:15378"/>
        <dbReference type="ChEBI" id="CHEBI:16526"/>
        <dbReference type="ChEBI" id="CHEBI:57262"/>
        <dbReference type="ChEBI" id="CHEBI:64612"/>
        <dbReference type="EC" id="4.1.1.65"/>
    </reaction>
</comment>
<keyword evidence="7 11" id="KW-0594">Phospholipid biosynthesis</keyword>
<dbReference type="EMBL" id="FOSK01000007">
    <property type="protein sequence ID" value="SFK64802.1"/>
    <property type="molecule type" value="Genomic_DNA"/>
</dbReference>
<keyword evidence="1 11" id="KW-1003">Cell membrane</keyword>
<evidence type="ECO:0000313" key="13">
    <source>
        <dbReference type="EMBL" id="SFK64802.1"/>
    </source>
</evidence>
<dbReference type="NCBIfam" id="NF003685">
    <property type="entry name" value="PRK05305.2-5"/>
    <property type="match status" value="1"/>
</dbReference>
<comment type="PTM">
    <text evidence="11">Is synthesized initially as an inactive proenzyme. Formation of the active enzyme involves a self-maturation process in which the active site pyruvoyl group is generated from an internal serine residue via an autocatalytic post-translational modification. Two non-identical subunits are generated from the proenzyme in this reaction, and the pyruvate is formed at the N-terminus of the alpha chain, which is derived from the carboxyl end of the proenzyme. The post-translation cleavage follows an unusual pathway, termed non-hydrolytic serinolysis, in which the side chain hydroxyl group of the serine supplies its oxygen atom to form the C-terminus of the beta chain, while the remainder of the serine residue undergoes an oxidative deamination to produce ammonia and the pyruvoyl prosthetic group on the alpha chain.</text>
</comment>
<gene>
    <name evidence="11" type="primary">psd</name>
    <name evidence="13" type="ORF">SAMN04488518_107194</name>
</gene>
<feature type="site" description="Cleavage (non-hydrolytic); by autocatalysis" evidence="11">
    <location>
        <begin position="189"/>
        <end position="190"/>
    </location>
</feature>
<evidence type="ECO:0000256" key="4">
    <source>
        <dbReference type="ARBA" id="ARBA00023098"/>
    </source>
</evidence>
<evidence type="ECO:0000256" key="2">
    <source>
        <dbReference type="ARBA" id="ARBA00022516"/>
    </source>
</evidence>
<feature type="chain" id="PRO_5044919468" description="Phosphatidylserine decarboxylase beta chain" evidence="11">
    <location>
        <begin position="1"/>
        <end position="189"/>
    </location>
</feature>
<accession>A0A1I4B7A8</accession>
<comment type="function">
    <text evidence="11">Catalyzes the formation of phosphatidylethanolamine (PtdEtn) from phosphatidylserine (PtdSer).</text>
</comment>
<evidence type="ECO:0000256" key="8">
    <source>
        <dbReference type="ARBA" id="ARBA00023239"/>
    </source>
</evidence>
<keyword evidence="12" id="KW-1133">Transmembrane helix</keyword>
<dbReference type="Pfam" id="PF02666">
    <property type="entry name" value="PS_Dcarbxylase"/>
    <property type="match status" value="1"/>
</dbReference>
<dbReference type="InterPro" id="IPR003817">
    <property type="entry name" value="PS_Dcarbxylase"/>
</dbReference>
<evidence type="ECO:0000256" key="3">
    <source>
        <dbReference type="ARBA" id="ARBA00022793"/>
    </source>
</evidence>
<feature type="modified residue" description="Pyruvic acid (Ser); by autocatalysis" evidence="11">
    <location>
        <position position="190"/>
    </location>
</feature>
<evidence type="ECO:0000256" key="7">
    <source>
        <dbReference type="ARBA" id="ARBA00023209"/>
    </source>
</evidence>
<sequence length="233" mass="25581">MSLADSISKTLVPIHKEGYPFIAIAAVLTIILGWFWSPLFWIGLFLTGWVCYFFRDPPRVTPVKDGLIVSPADGTVCLMGSAIPPRELDMGDQPMMRVCIFMDVFNCHVNRAPMAGRITRVAYKAGKFVNAELDKASEHNERNGLIIENDNARIGVVQIAGLVARRIVCFVKEGENISAGDRFGLIRFGSRLDVYLPQGTKPQIALGQTMIAGESILANLKDEEAGDIVARVS</sequence>
<keyword evidence="14" id="KW-1185">Reference proteome</keyword>
<keyword evidence="12" id="KW-0812">Transmembrane</keyword>
<comment type="subcellular location">
    <subcellularLocation>
        <location evidence="11">Cell membrane</location>
        <topology evidence="11">Peripheral membrane protein</topology>
    </subcellularLocation>
</comment>